<feature type="transmembrane region" description="Helical" evidence="12">
    <location>
        <begin position="6"/>
        <end position="26"/>
    </location>
</feature>
<evidence type="ECO:0000256" key="7">
    <source>
        <dbReference type="ARBA" id="ARBA00022630"/>
    </source>
</evidence>
<dbReference type="OrthoDB" id="9805195at2"/>
<sequence length="474" mass="52871">MSMENTQHIVIIGGGITGLSTAFYLFKSAEEQQLPIRITLLEAKSRIGGKIRTELFQGFVMEKGPDSFLERKISAKQLAIDLGIEDQLVRNQTGQAYILHQSRLHPIPEGSVMGVPTRLSPFISTRLFSPVGKMRAALDLLLPRQTLDKDVSVGSFFRHRLGNDVVDHLIEPLLSGIYGGNLDQLSLKATFPQFAQMEEKYRSLILAMKKSRSTNLPGKPKGQFLTLKNGLYAFVEAIEKKLPSNTIHRNSVVKAIEKTDKNYQIQLENGKPLTADAVIVTTPYPTLTQMLPSIDLPKPPNHTPATTVATVILGFDDQTEVETPYEGTGFVVPRTENTTITACTWTHKKWPHTTPDGKVLLRFYIGRPGNAAIVAESDSSILEHVQKDMAKVMNIRKQPSFYRITRWREANPQYTVGHTEWVKQLEVHLNSNLPGLFLAGAPYRGVGIPDCIDQGKRAVQEVLQFLNLKSTIHT</sequence>
<comment type="similarity">
    <text evidence="4 11">Belongs to the protoporphyrinogen/coproporphyrinogen oxidase family. Coproporphyrinogen III oxidase subfamily.</text>
</comment>
<dbReference type="NCBIfam" id="TIGR00562">
    <property type="entry name" value="proto_IX_ox"/>
    <property type="match status" value="1"/>
</dbReference>
<dbReference type="InterPro" id="IPR004572">
    <property type="entry name" value="Protoporphyrinogen_oxidase"/>
</dbReference>
<dbReference type="GO" id="GO:0004729">
    <property type="term" value="F:oxygen-dependent protoporphyrinogen oxidase activity"/>
    <property type="evidence" value="ECO:0007669"/>
    <property type="project" value="UniProtKB-UniRule"/>
</dbReference>
<keyword evidence="8 11" id="KW-0274">FAD</keyword>
<comment type="pathway">
    <text evidence="3 11">Porphyrin-containing compound metabolism; protoheme biosynthesis.</text>
</comment>
<dbReference type="Gene3D" id="3.90.660.20">
    <property type="entry name" value="Protoporphyrinogen oxidase, mitochondrial, domain 2"/>
    <property type="match status" value="1"/>
</dbReference>
<evidence type="ECO:0000313" key="15">
    <source>
        <dbReference type="Proteomes" id="UP000251213"/>
    </source>
</evidence>
<comment type="subcellular location">
    <subcellularLocation>
        <location evidence="11">Cytoplasm</location>
    </subcellularLocation>
</comment>
<comment type="caution">
    <text evidence="14">The sequence shown here is derived from an EMBL/GenBank/DDBJ whole genome shotgun (WGS) entry which is preliminary data.</text>
</comment>
<evidence type="ECO:0000256" key="6">
    <source>
        <dbReference type="ARBA" id="ARBA00019046"/>
    </source>
</evidence>
<feature type="domain" description="Amine oxidase" evidence="13">
    <location>
        <begin position="16"/>
        <end position="463"/>
    </location>
</feature>
<evidence type="ECO:0000256" key="9">
    <source>
        <dbReference type="ARBA" id="ARBA00023002"/>
    </source>
</evidence>
<dbReference type="Pfam" id="PF01593">
    <property type="entry name" value="Amino_oxidase"/>
    <property type="match status" value="1"/>
</dbReference>
<dbReference type="GO" id="GO:0005737">
    <property type="term" value="C:cytoplasm"/>
    <property type="evidence" value="ECO:0007669"/>
    <property type="project" value="UniProtKB-SubCell"/>
</dbReference>
<keyword evidence="15" id="KW-1185">Reference proteome</keyword>
<evidence type="ECO:0000256" key="12">
    <source>
        <dbReference type="SAM" id="Phobius"/>
    </source>
</evidence>
<evidence type="ECO:0000256" key="1">
    <source>
        <dbReference type="ARBA" id="ARBA00001755"/>
    </source>
</evidence>
<evidence type="ECO:0000256" key="11">
    <source>
        <dbReference type="RuleBase" id="RU364052"/>
    </source>
</evidence>
<dbReference type="InterPro" id="IPR050464">
    <property type="entry name" value="Zeta_carotene_desat/Oxidored"/>
</dbReference>
<keyword evidence="12" id="KW-0472">Membrane</keyword>
<dbReference type="SUPFAM" id="SSF54373">
    <property type="entry name" value="FAD-linked reductases, C-terminal domain"/>
    <property type="match status" value="1"/>
</dbReference>
<gene>
    <name evidence="14" type="ORF">DL897_14355</name>
</gene>
<keyword evidence="11" id="KW-0963">Cytoplasm</keyword>
<dbReference type="InterPro" id="IPR002937">
    <property type="entry name" value="Amino_oxidase"/>
</dbReference>
<accession>A0A364K2Q5</accession>
<dbReference type="EMBL" id="QJKK01000009">
    <property type="protein sequence ID" value="RAL22589.1"/>
    <property type="molecule type" value="Genomic_DNA"/>
</dbReference>
<protein>
    <recommendedName>
        <fullName evidence="6 11">Coproporphyrinogen III oxidase</fullName>
        <ecNumber evidence="5 11">1.3.3.15</ecNumber>
    </recommendedName>
</protein>
<comment type="catalytic activity">
    <reaction evidence="1">
        <text>coproporphyrinogen III + 3 O2 = coproporphyrin III + 3 H2O2</text>
        <dbReference type="Rhea" id="RHEA:43436"/>
        <dbReference type="ChEBI" id="CHEBI:15379"/>
        <dbReference type="ChEBI" id="CHEBI:16240"/>
        <dbReference type="ChEBI" id="CHEBI:57309"/>
        <dbReference type="ChEBI" id="CHEBI:131725"/>
        <dbReference type="EC" id="1.3.3.15"/>
    </reaction>
    <physiologicalReaction direction="left-to-right" evidence="1">
        <dbReference type="Rhea" id="RHEA:43437"/>
    </physiologicalReaction>
</comment>
<dbReference type="GO" id="GO:0006783">
    <property type="term" value="P:heme biosynthetic process"/>
    <property type="evidence" value="ECO:0007669"/>
    <property type="project" value="UniProtKB-UniRule"/>
</dbReference>
<evidence type="ECO:0000256" key="3">
    <source>
        <dbReference type="ARBA" id="ARBA00004744"/>
    </source>
</evidence>
<keyword evidence="9 11" id="KW-0560">Oxidoreductase</keyword>
<comment type="function">
    <text evidence="11">Involved in coproporphyrin-dependent heme b biosynthesis. Catalyzes the oxidation of coproporphyrinogen III to coproporphyrin III.</text>
</comment>
<dbReference type="NCBIfam" id="NF008845">
    <property type="entry name" value="PRK11883.1-5"/>
    <property type="match status" value="1"/>
</dbReference>
<keyword evidence="7 11" id="KW-0285">Flavoprotein</keyword>
<dbReference type="SUPFAM" id="SSF51905">
    <property type="entry name" value="FAD/NAD(P)-binding domain"/>
    <property type="match status" value="1"/>
</dbReference>
<keyword evidence="12" id="KW-1133">Transmembrane helix</keyword>
<evidence type="ECO:0000256" key="2">
    <source>
        <dbReference type="ARBA" id="ARBA00001974"/>
    </source>
</evidence>
<keyword evidence="10 11" id="KW-0350">Heme biosynthesis</keyword>
<name>A0A364K2Q5_9BACL</name>
<dbReference type="PANTHER" id="PTHR42923">
    <property type="entry name" value="PROTOPORPHYRINOGEN OXIDASE"/>
    <property type="match status" value="1"/>
</dbReference>
<dbReference type="Gene3D" id="3.50.50.60">
    <property type="entry name" value="FAD/NAD(P)-binding domain"/>
    <property type="match status" value="1"/>
</dbReference>
<evidence type="ECO:0000256" key="4">
    <source>
        <dbReference type="ARBA" id="ARBA00008310"/>
    </source>
</evidence>
<evidence type="ECO:0000313" key="14">
    <source>
        <dbReference type="EMBL" id="RAL22589.1"/>
    </source>
</evidence>
<keyword evidence="12" id="KW-0812">Transmembrane</keyword>
<evidence type="ECO:0000259" key="13">
    <source>
        <dbReference type="Pfam" id="PF01593"/>
    </source>
</evidence>
<dbReference type="InterPro" id="IPR036188">
    <property type="entry name" value="FAD/NAD-bd_sf"/>
</dbReference>
<dbReference type="EC" id="1.3.3.15" evidence="5 11"/>
<dbReference type="PANTHER" id="PTHR42923:SF3">
    <property type="entry name" value="PROTOPORPHYRINOGEN OXIDASE"/>
    <property type="match status" value="1"/>
</dbReference>
<comment type="cofactor">
    <cofactor evidence="2 11">
        <name>FAD</name>
        <dbReference type="ChEBI" id="CHEBI:57692"/>
    </cofactor>
</comment>
<evidence type="ECO:0000256" key="5">
    <source>
        <dbReference type="ARBA" id="ARBA00012402"/>
    </source>
</evidence>
<evidence type="ECO:0000256" key="8">
    <source>
        <dbReference type="ARBA" id="ARBA00022827"/>
    </source>
</evidence>
<reference evidence="14 15" key="2">
    <citation type="submission" date="2018-06" db="EMBL/GenBank/DDBJ databases">
        <authorList>
            <person name="Zhirakovskaya E."/>
        </authorList>
    </citation>
    <scope>NUCLEOTIDE SEQUENCE [LARGE SCALE GENOMIC DNA]</scope>
    <source>
        <strain evidence="14 15">FBKL4.011</strain>
    </source>
</reference>
<reference evidence="14 15" key="1">
    <citation type="submission" date="2018-06" db="EMBL/GenBank/DDBJ databases">
        <title>Thermoflavimicrobium daqus sp. nov., a thermophilic microbe isolated from Moutai-flavour Daqu.</title>
        <authorList>
            <person name="Wang X."/>
            <person name="Zhou H."/>
        </authorList>
    </citation>
    <scope>NUCLEOTIDE SEQUENCE [LARGE SCALE GENOMIC DNA]</scope>
    <source>
        <strain evidence="14 15">FBKL4.011</strain>
    </source>
</reference>
<dbReference type="RefSeq" id="WP_113659832.1">
    <property type="nucleotide sequence ID" value="NZ_KZ845671.1"/>
</dbReference>
<dbReference type="Gene3D" id="1.10.3110.10">
    <property type="entry name" value="protoporphyrinogen ix oxidase, domain 3"/>
    <property type="match status" value="1"/>
</dbReference>
<dbReference type="UniPathway" id="UPA00252"/>
<evidence type="ECO:0000256" key="10">
    <source>
        <dbReference type="ARBA" id="ARBA00023133"/>
    </source>
</evidence>
<dbReference type="Proteomes" id="UP000251213">
    <property type="component" value="Unassembled WGS sequence"/>
</dbReference>
<dbReference type="AlphaFoldDB" id="A0A364K2Q5"/>
<organism evidence="14 15">
    <name type="scientific">Thermoflavimicrobium daqui</name>
    <dbReference type="NCBI Taxonomy" id="2137476"/>
    <lineage>
        <taxon>Bacteria</taxon>
        <taxon>Bacillati</taxon>
        <taxon>Bacillota</taxon>
        <taxon>Bacilli</taxon>
        <taxon>Bacillales</taxon>
        <taxon>Thermoactinomycetaceae</taxon>
        <taxon>Thermoflavimicrobium</taxon>
    </lineage>
</organism>
<proteinExistence type="inferred from homology"/>